<reference evidence="2 3" key="1">
    <citation type="submission" date="2013-11" db="EMBL/GenBank/DDBJ databases">
        <title>Genome sequencing of Stegodyphus mimosarum.</title>
        <authorList>
            <person name="Bechsgaard J."/>
        </authorList>
    </citation>
    <scope>NUCLEOTIDE SEQUENCE [LARGE SCALE GENOMIC DNA]</scope>
</reference>
<dbReference type="InterPro" id="IPR001763">
    <property type="entry name" value="Rhodanese-like_dom"/>
</dbReference>
<name>A0A087U4H3_STEMI</name>
<keyword evidence="2" id="KW-0808">Transferase</keyword>
<dbReference type="STRING" id="407821.A0A087U4H3"/>
<dbReference type="OrthoDB" id="1668230at2759"/>
<dbReference type="GO" id="GO:0016301">
    <property type="term" value="F:kinase activity"/>
    <property type="evidence" value="ECO:0007669"/>
    <property type="project" value="UniProtKB-KW"/>
</dbReference>
<accession>A0A087U4H3</accession>
<feature type="non-terminal residue" evidence="2">
    <location>
        <position position="244"/>
    </location>
</feature>
<organism evidence="2 3">
    <name type="scientific">Stegodyphus mimosarum</name>
    <name type="common">African social velvet spider</name>
    <dbReference type="NCBI Taxonomy" id="407821"/>
    <lineage>
        <taxon>Eukaryota</taxon>
        <taxon>Metazoa</taxon>
        <taxon>Ecdysozoa</taxon>
        <taxon>Arthropoda</taxon>
        <taxon>Chelicerata</taxon>
        <taxon>Arachnida</taxon>
        <taxon>Araneae</taxon>
        <taxon>Araneomorphae</taxon>
        <taxon>Entelegynae</taxon>
        <taxon>Eresoidea</taxon>
        <taxon>Eresidae</taxon>
        <taxon>Stegodyphus</taxon>
    </lineage>
</organism>
<gene>
    <name evidence="2" type="ORF">X975_20871</name>
</gene>
<dbReference type="PROSITE" id="PS50206">
    <property type="entry name" value="RHODANESE_3"/>
    <property type="match status" value="1"/>
</dbReference>
<dbReference type="SUPFAM" id="SSF47923">
    <property type="entry name" value="Ypt/Rab-GAP domain of gyp1p"/>
    <property type="match status" value="1"/>
</dbReference>
<dbReference type="InterPro" id="IPR036873">
    <property type="entry name" value="Rhodanese-like_dom_sf"/>
</dbReference>
<keyword evidence="2" id="KW-0418">Kinase</keyword>
<protein>
    <submittedName>
        <fullName evidence="2">TBC domain-containing protein kinase-like protein</fullName>
    </submittedName>
</protein>
<evidence type="ECO:0000259" key="1">
    <source>
        <dbReference type="PROSITE" id="PS50206"/>
    </source>
</evidence>
<dbReference type="Gene3D" id="1.10.472.80">
    <property type="entry name" value="Ypt/Rab-GAP domain of gyp1p, domain 3"/>
    <property type="match status" value="1"/>
</dbReference>
<dbReference type="SMART" id="SM00450">
    <property type="entry name" value="RHOD"/>
    <property type="match status" value="1"/>
</dbReference>
<dbReference type="AlphaFoldDB" id="A0A087U4H3"/>
<feature type="domain" description="Rhodanese" evidence="1">
    <location>
        <begin position="152"/>
        <end position="243"/>
    </location>
</feature>
<dbReference type="OMA" id="ELKSEMC"/>
<dbReference type="Gene3D" id="3.40.250.10">
    <property type="entry name" value="Rhodanese-like domain"/>
    <property type="match status" value="1"/>
</dbReference>
<dbReference type="SUPFAM" id="SSF52821">
    <property type="entry name" value="Rhodanese/Cell cycle control phosphatase"/>
    <property type="match status" value="1"/>
</dbReference>
<dbReference type="Pfam" id="PF00581">
    <property type="entry name" value="Rhodanese"/>
    <property type="match status" value="1"/>
</dbReference>
<proteinExistence type="predicted"/>
<sequence>MYTHVFPLHKIFHLWDTLLLGHSSFPLCIGVSILKQLRNNLLSYGFNECILMFSDMPEIDIQRCVQDSIKIFCSTPKSITYRVHENPSCNARLPFETNFKLSKEETAGDPDLMMSPVSLSELKSEMCPRISAEDLLDLLDLLPESRKRTKSQNIKLLVVDIRSPEEFCKGSLLKSINIPFSTAFAPDGTVDNIVLTSFKGKMITVIGSNKDKLVPEFAAKLVKCGYSRVCTLHGGVEVLRKTGM</sequence>
<evidence type="ECO:0000313" key="2">
    <source>
        <dbReference type="EMBL" id="KFM72262.1"/>
    </source>
</evidence>
<evidence type="ECO:0000313" key="3">
    <source>
        <dbReference type="Proteomes" id="UP000054359"/>
    </source>
</evidence>
<dbReference type="InterPro" id="IPR035969">
    <property type="entry name" value="Rab-GAP_TBC_sf"/>
</dbReference>
<dbReference type="Proteomes" id="UP000054359">
    <property type="component" value="Unassembled WGS sequence"/>
</dbReference>
<dbReference type="EMBL" id="KK118111">
    <property type="protein sequence ID" value="KFM72262.1"/>
    <property type="molecule type" value="Genomic_DNA"/>
</dbReference>
<keyword evidence="3" id="KW-1185">Reference proteome</keyword>